<dbReference type="KEGG" id="pvac:HC248_01426"/>
<dbReference type="RefSeq" id="WP_202882434.1">
    <property type="nucleotide sequence ID" value="NZ_CP051461.1"/>
</dbReference>
<evidence type="ECO:0000313" key="2">
    <source>
        <dbReference type="EMBL" id="QJC56140.1"/>
    </source>
</evidence>
<proteinExistence type="predicted"/>
<evidence type="ECO:0000256" key="1">
    <source>
        <dbReference type="SAM" id="Phobius"/>
    </source>
</evidence>
<protein>
    <submittedName>
        <fullName evidence="2">Uncharacterized protein</fullName>
    </submittedName>
</protein>
<keyword evidence="1" id="KW-1133">Transmembrane helix</keyword>
<name>A0A6H2H8I8_9BURK</name>
<feature type="transmembrane region" description="Helical" evidence="1">
    <location>
        <begin position="54"/>
        <end position="71"/>
    </location>
</feature>
<gene>
    <name evidence="2" type="ORF">HC248_01426</name>
</gene>
<keyword evidence="3" id="KW-1185">Reference proteome</keyword>
<accession>A0A6H2H8I8</accession>
<reference evidence="2 3" key="1">
    <citation type="submission" date="2020-04" db="EMBL/GenBank/DDBJ databases">
        <title>Complete genome of a Psychrophilic, Marine, Gas Vacuolate Bacterium Polaromonas vacuolata KCTC 22033T.</title>
        <authorList>
            <person name="Hwang K."/>
            <person name="Kim K.M."/>
        </authorList>
    </citation>
    <scope>NUCLEOTIDE SEQUENCE [LARGE SCALE GENOMIC DNA]</scope>
    <source>
        <strain evidence="2 3">KCTC 22033</strain>
    </source>
</reference>
<dbReference type="EMBL" id="CP051461">
    <property type="protein sequence ID" value="QJC56140.1"/>
    <property type="molecule type" value="Genomic_DNA"/>
</dbReference>
<evidence type="ECO:0000313" key="3">
    <source>
        <dbReference type="Proteomes" id="UP000502041"/>
    </source>
</evidence>
<dbReference type="Proteomes" id="UP000502041">
    <property type="component" value="Chromosome"/>
</dbReference>
<keyword evidence="1" id="KW-0812">Transmembrane</keyword>
<sequence length="94" mass="11173">MKTYWDAWLQYPQQVFIAVDQVANALIPPVFGTLSYADETLSARCYRAHRDGKWFGLLFMSPINLLFFWQGPDHCKNAWRKEFERRSLPPEYRA</sequence>
<keyword evidence="1" id="KW-0472">Membrane</keyword>
<dbReference type="AlphaFoldDB" id="A0A6H2H8I8"/>
<organism evidence="2 3">
    <name type="scientific">Polaromonas vacuolata</name>
    <dbReference type="NCBI Taxonomy" id="37448"/>
    <lineage>
        <taxon>Bacteria</taxon>
        <taxon>Pseudomonadati</taxon>
        <taxon>Pseudomonadota</taxon>
        <taxon>Betaproteobacteria</taxon>
        <taxon>Burkholderiales</taxon>
        <taxon>Comamonadaceae</taxon>
        <taxon>Polaromonas</taxon>
    </lineage>
</organism>